<dbReference type="Proteomes" id="UP000594865">
    <property type="component" value="Chromosome"/>
</dbReference>
<proteinExistence type="predicted"/>
<dbReference type="GeneID" id="84021814"/>
<gene>
    <name evidence="1" type="ORF">I6G28_01140</name>
</gene>
<name>A0A7T3BNH5_NEICI</name>
<evidence type="ECO:0000313" key="2">
    <source>
        <dbReference type="Proteomes" id="UP000594865"/>
    </source>
</evidence>
<evidence type="ECO:0000313" key="1">
    <source>
        <dbReference type="EMBL" id="QPT38210.1"/>
    </source>
</evidence>
<accession>A0A7T3BNH5</accession>
<protein>
    <submittedName>
        <fullName evidence="1">Uncharacterized protein</fullName>
    </submittedName>
</protein>
<reference evidence="1 2" key="1">
    <citation type="submission" date="2020-12" db="EMBL/GenBank/DDBJ databases">
        <title>FDA dAtabase for Regulatory Grade micrObial Sequences (FDA-ARGOS): Supporting development and validation of Infectious Disease Dx tests.</title>
        <authorList>
            <person name="Sproer C."/>
            <person name="Gronow S."/>
            <person name="Severitt S."/>
            <person name="Schroder I."/>
            <person name="Tallon L."/>
            <person name="Sadzewicz L."/>
            <person name="Zhao X."/>
            <person name="Boylan J."/>
            <person name="Ott S."/>
            <person name="Bowen H."/>
            <person name="Vavikolanu K."/>
            <person name="Mehta A."/>
            <person name="Aluvathingal J."/>
            <person name="Nadendla S."/>
            <person name="Lowell S."/>
            <person name="Myers T."/>
            <person name="Yan Y."/>
            <person name="Sichtig H."/>
        </authorList>
    </citation>
    <scope>NUCLEOTIDE SEQUENCE [LARGE SCALE GENOMIC DNA]</scope>
    <source>
        <strain evidence="1 2">FDAARGOS_871</strain>
    </source>
</reference>
<sequence>MSKVYSDVYQMARLQKILEGYLKLPFATDNVPGSLMEYILGDVRKAKVLKTYDFVDVVDISNRVGWQVKSTKIDTPITWKRAKIPNSDVLISASYANDSSAKEATQILGNTLIEFCNDHILESINKYNLDEVGYSRLIVEETKLTYFEKKLCTRDNPILFSPSDFMWAWSTPKKTTGKEQLPALHGIHIPTQCKWFAWHGLGENQLHFNGERKWWDEVCSSHKIQFPFPSNRLTQEQFFHLLEGLNSI</sequence>
<dbReference type="RefSeq" id="WP_111727438.1">
    <property type="nucleotide sequence ID" value="NZ_CP065726.1"/>
</dbReference>
<keyword evidence="2" id="KW-1185">Reference proteome</keyword>
<dbReference type="EMBL" id="CP065726">
    <property type="protein sequence ID" value="QPT38210.1"/>
    <property type="molecule type" value="Genomic_DNA"/>
</dbReference>
<organism evidence="1 2">
    <name type="scientific">Neisseria cinerea</name>
    <dbReference type="NCBI Taxonomy" id="483"/>
    <lineage>
        <taxon>Bacteria</taxon>
        <taxon>Pseudomonadati</taxon>
        <taxon>Pseudomonadota</taxon>
        <taxon>Betaproteobacteria</taxon>
        <taxon>Neisseriales</taxon>
        <taxon>Neisseriaceae</taxon>
        <taxon>Neisseria</taxon>
    </lineage>
</organism>
<dbReference type="AlphaFoldDB" id="A0A7T3BNH5"/>